<dbReference type="EMBL" id="JAGPXF010000007">
    <property type="protein sequence ID" value="KAH7236673.1"/>
    <property type="molecule type" value="Genomic_DNA"/>
</dbReference>
<comment type="caution">
    <text evidence="1">The sequence shown here is derived from an EMBL/GenBank/DDBJ whole genome shotgun (WGS) entry which is preliminary data.</text>
</comment>
<gene>
    <name evidence="1" type="ORF">BKA59DRAFT_404662</name>
</gene>
<reference evidence="1" key="1">
    <citation type="journal article" date="2021" name="Nat. Commun.">
        <title>Genetic determinants of endophytism in the Arabidopsis root mycobiome.</title>
        <authorList>
            <person name="Mesny F."/>
            <person name="Miyauchi S."/>
            <person name="Thiergart T."/>
            <person name="Pickel B."/>
            <person name="Atanasova L."/>
            <person name="Karlsson M."/>
            <person name="Huettel B."/>
            <person name="Barry K.W."/>
            <person name="Haridas S."/>
            <person name="Chen C."/>
            <person name="Bauer D."/>
            <person name="Andreopoulos W."/>
            <person name="Pangilinan J."/>
            <person name="LaButti K."/>
            <person name="Riley R."/>
            <person name="Lipzen A."/>
            <person name="Clum A."/>
            <person name="Drula E."/>
            <person name="Henrissat B."/>
            <person name="Kohler A."/>
            <person name="Grigoriev I.V."/>
            <person name="Martin F.M."/>
            <person name="Hacquard S."/>
        </authorList>
    </citation>
    <scope>NUCLEOTIDE SEQUENCE</scope>
    <source>
        <strain evidence="1">MPI-SDFR-AT-0068</strain>
    </source>
</reference>
<proteinExistence type="predicted"/>
<evidence type="ECO:0000313" key="1">
    <source>
        <dbReference type="EMBL" id="KAH7236673.1"/>
    </source>
</evidence>
<name>A0A8K0RS32_9HYPO</name>
<accession>A0A8K0RS32</accession>
<protein>
    <submittedName>
        <fullName evidence="1">Uncharacterized protein</fullName>
    </submittedName>
</protein>
<evidence type="ECO:0000313" key="2">
    <source>
        <dbReference type="Proteomes" id="UP000813427"/>
    </source>
</evidence>
<dbReference type="Proteomes" id="UP000813427">
    <property type="component" value="Unassembled WGS sequence"/>
</dbReference>
<organism evidence="1 2">
    <name type="scientific">Fusarium tricinctum</name>
    <dbReference type="NCBI Taxonomy" id="61284"/>
    <lineage>
        <taxon>Eukaryota</taxon>
        <taxon>Fungi</taxon>
        <taxon>Dikarya</taxon>
        <taxon>Ascomycota</taxon>
        <taxon>Pezizomycotina</taxon>
        <taxon>Sordariomycetes</taxon>
        <taxon>Hypocreomycetidae</taxon>
        <taxon>Hypocreales</taxon>
        <taxon>Nectriaceae</taxon>
        <taxon>Fusarium</taxon>
        <taxon>Fusarium tricinctum species complex</taxon>
    </lineage>
</organism>
<sequence length="62" mass="7453">LFFNGFIRLSIKKVRLHFIYYLPRSYNSIRVVLYITRELLGLVAIYKAAFKILYSKENLPRL</sequence>
<feature type="non-terminal residue" evidence="1">
    <location>
        <position position="1"/>
    </location>
</feature>
<dbReference type="OrthoDB" id="5090998at2759"/>
<dbReference type="AlphaFoldDB" id="A0A8K0RS32"/>
<keyword evidence="2" id="KW-1185">Reference proteome</keyword>